<dbReference type="GO" id="GO:0003723">
    <property type="term" value="F:RNA binding"/>
    <property type="evidence" value="ECO:0007669"/>
    <property type="project" value="InterPro"/>
</dbReference>
<organism evidence="2">
    <name type="scientific">bioreactor metagenome</name>
    <dbReference type="NCBI Taxonomy" id="1076179"/>
    <lineage>
        <taxon>unclassified sequences</taxon>
        <taxon>metagenomes</taxon>
        <taxon>ecological metagenomes</taxon>
    </lineage>
</organism>
<evidence type="ECO:0000259" key="1">
    <source>
        <dbReference type="SMART" id="SM00363"/>
    </source>
</evidence>
<dbReference type="InterPro" id="IPR002942">
    <property type="entry name" value="S4_RNA-bd"/>
</dbReference>
<dbReference type="Gene3D" id="3.30.70.330">
    <property type="match status" value="1"/>
</dbReference>
<sequence length="165" mass="18480">MKNLYSARPLAHQDYMGALMSLGVRREKFSDLMVVSDCCYIPMLPEIMPYILENLTKVGSNGVSCREVGLEELSVLPRPVRERSLQVASLRLDALVAEIAGISRSQAEALIKSGKVLLNYREVKDRAQDVHTQDVLTIRGSGKFRVGEITGETRKGRLRLTVEQY</sequence>
<protein>
    <recommendedName>
        <fullName evidence="1">RNA-binding S4 domain-containing protein</fullName>
    </recommendedName>
</protein>
<dbReference type="PROSITE" id="PS50889">
    <property type="entry name" value="S4"/>
    <property type="match status" value="1"/>
</dbReference>
<dbReference type="EMBL" id="VSSQ01069938">
    <property type="protein sequence ID" value="MPN21859.1"/>
    <property type="molecule type" value="Genomic_DNA"/>
</dbReference>
<name>A0A645G7U3_9ZZZZ</name>
<accession>A0A645G7U3</accession>
<dbReference type="InterPro" id="IPR040591">
    <property type="entry name" value="RqcP2_RBD"/>
</dbReference>
<dbReference type="PANTHER" id="PTHR13633">
    <property type="entry name" value="MITOCHONDRIAL TRANSCRIPTION RESCUE FACTOR 1"/>
    <property type="match status" value="1"/>
</dbReference>
<dbReference type="Pfam" id="PF01479">
    <property type="entry name" value="S4"/>
    <property type="match status" value="1"/>
</dbReference>
<dbReference type="Gene3D" id="3.10.290.10">
    <property type="entry name" value="RNA-binding S4 domain"/>
    <property type="match status" value="1"/>
</dbReference>
<dbReference type="InterPro" id="IPR012677">
    <property type="entry name" value="Nucleotide-bd_a/b_plait_sf"/>
</dbReference>
<dbReference type="PANTHER" id="PTHR13633:SF3">
    <property type="entry name" value="MITOCHONDRIAL TRANSCRIPTION RESCUE FACTOR 1"/>
    <property type="match status" value="1"/>
</dbReference>
<evidence type="ECO:0000313" key="2">
    <source>
        <dbReference type="EMBL" id="MPN21859.1"/>
    </source>
</evidence>
<dbReference type="InterPro" id="IPR036986">
    <property type="entry name" value="S4_RNA-bd_sf"/>
</dbReference>
<feature type="domain" description="RNA-binding S4" evidence="1">
    <location>
        <begin position="90"/>
        <end position="148"/>
    </location>
</feature>
<dbReference type="Pfam" id="PF17774">
    <property type="entry name" value="YlmH_RBD"/>
    <property type="match status" value="1"/>
</dbReference>
<dbReference type="SUPFAM" id="SSF55174">
    <property type="entry name" value="Alpha-L RNA-binding motif"/>
    <property type="match status" value="1"/>
</dbReference>
<comment type="caution">
    <text evidence="2">The sequence shown here is derived from an EMBL/GenBank/DDBJ whole genome shotgun (WGS) entry which is preliminary data.</text>
</comment>
<dbReference type="CDD" id="cd00165">
    <property type="entry name" value="S4"/>
    <property type="match status" value="1"/>
</dbReference>
<reference evidence="2" key="1">
    <citation type="submission" date="2019-08" db="EMBL/GenBank/DDBJ databases">
        <authorList>
            <person name="Kucharzyk K."/>
            <person name="Murdoch R.W."/>
            <person name="Higgins S."/>
            <person name="Loffler F."/>
        </authorList>
    </citation>
    <scope>NUCLEOTIDE SEQUENCE</scope>
</reference>
<proteinExistence type="predicted"/>
<dbReference type="SMART" id="SM00363">
    <property type="entry name" value="S4"/>
    <property type="match status" value="1"/>
</dbReference>
<gene>
    <name evidence="2" type="ORF">SDC9_169241</name>
</gene>
<dbReference type="AlphaFoldDB" id="A0A645G7U3"/>